<dbReference type="CDD" id="cd00130">
    <property type="entry name" value="PAS"/>
    <property type="match status" value="2"/>
</dbReference>
<dbReference type="GO" id="GO:0005886">
    <property type="term" value="C:plasma membrane"/>
    <property type="evidence" value="ECO:0007669"/>
    <property type="project" value="UniProtKB-SubCell"/>
</dbReference>
<dbReference type="InterPro" id="IPR043128">
    <property type="entry name" value="Rev_trsase/Diguanyl_cyclase"/>
</dbReference>
<evidence type="ECO:0000259" key="7">
    <source>
        <dbReference type="PROSITE" id="PS50112"/>
    </source>
</evidence>
<feature type="domain" description="PAS" evidence="7">
    <location>
        <begin position="455"/>
        <end position="498"/>
    </location>
</feature>
<accession>A0A501WG03</accession>
<dbReference type="InterPro" id="IPR000160">
    <property type="entry name" value="GGDEF_dom"/>
</dbReference>
<protein>
    <submittedName>
        <fullName evidence="10">Diguanylate cyclase</fullName>
    </submittedName>
</protein>
<dbReference type="CDD" id="cd12915">
    <property type="entry name" value="PDC2_DGC_like"/>
    <property type="match status" value="1"/>
</dbReference>
<dbReference type="InterPro" id="IPR035965">
    <property type="entry name" value="PAS-like_dom_sf"/>
</dbReference>
<dbReference type="InterPro" id="IPR000014">
    <property type="entry name" value="PAS"/>
</dbReference>
<dbReference type="InterPro" id="IPR029787">
    <property type="entry name" value="Nucleotide_cyclase"/>
</dbReference>
<dbReference type="InterPro" id="IPR013655">
    <property type="entry name" value="PAS_fold_3"/>
</dbReference>
<dbReference type="Pfam" id="PF02743">
    <property type="entry name" value="dCache_1"/>
    <property type="match status" value="1"/>
</dbReference>
<dbReference type="NCBIfam" id="TIGR00254">
    <property type="entry name" value="GGDEF"/>
    <property type="match status" value="1"/>
</dbReference>
<evidence type="ECO:0000256" key="3">
    <source>
        <dbReference type="ARBA" id="ARBA00022692"/>
    </source>
</evidence>
<dbReference type="Proteomes" id="UP000315901">
    <property type="component" value="Unassembled WGS sequence"/>
</dbReference>
<dbReference type="CDD" id="cd12914">
    <property type="entry name" value="PDC1_DGC_like"/>
    <property type="match status" value="1"/>
</dbReference>
<feature type="transmembrane region" description="Helical" evidence="6">
    <location>
        <begin position="7"/>
        <end position="30"/>
    </location>
</feature>
<evidence type="ECO:0000259" key="9">
    <source>
        <dbReference type="PROSITE" id="PS50887"/>
    </source>
</evidence>
<keyword evidence="3 6" id="KW-0812">Transmembrane</keyword>
<evidence type="ECO:0000256" key="5">
    <source>
        <dbReference type="ARBA" id="ARBA00023136"/>
    </source>
</evidence>
<evidence type="ECO:0000256" key="1">
    <source>
        <dbReference type="ARBA" id="ARBA00004651"/>
    </source>
</evidence>
<dbReference type="PROSITE" id="PS50887">
    <property type="entry name" value="GGDEF"/>
    <property type="match status" value="1"/>
</dbReference>
<keyword evidence="2" id="KW-1003">Cell membrane</keyword>
<dbReference type="InterPro" id="IPR001610">
    <property type="entry name" value="PAC"/>
</dbReference>
<dbReference type="PROSITE" id="PS50112">
    <property type="entry name" value="PAS"/>
    <property type="match status" value="1"/>
</dbReference>
<dbReference type="InterPro" id="IPR013656">
    <property type="entry name" value="PAS_4"/>
</dbReference>
<evidence type="ECO:0000313" key="10">
    <source>
        <dbReference type="EMBL" id="TPE47732.1"/>
    </source>
</evidence>
<comment type="subcellular location">
    <subcellularLocation>
        <location evidence="1">Cell membrane</location>
        <topology evidence="1">Multi-pass membrane protein</topology>
    </subcellularLocation>
</comment>
<evidence type="ECO:0000313" key="11">
    <source>
        <dbReference type="Proteomes" id="UP000315901"/>
    </source>
</evidence>
<evidence type="ECO:0000256" key="6">
    <source>
        <dbReference type="SAM" id="Phobius"/>
    </source>
</evidence>
<dbReference type="OrthoDB" id="9776960at2"/>
<dbReference type="Pfam" id="PF08447">
    <property type="entry name" value="PAS_3"/>
    <property type="match status" value="1"/>
</dbReference>
<reference evidence="10 11" key="1">
    <citation type="submission" date="2019-06" db="EMBL/GenBank/DDBJ databases">
        <title>A novel bacterium of genus Marinomonas, isolated from coastal sand.</title>
        <authorList>
            <person name="Huang H."/>
            <person name="Mo K."/>
            <person name="Hu Y."/>
        </authorList>
    </citation>
    <scope>NUCLEOTIDE SEQUENCE [LARGE SCALE GENOMIC DNA]</scope>
    <source>
        <strain evidence="10 11">HB171799</strain>
    </source>
</reference>
<dbReference type="SMART" id="SM00267">
    <property type="entry name" value="GGDEF"/>
    <property type="match status" value="1"/>
</dbReference>
<evidence type="ECO:0000256" key="2">
    <source>
        <dbReference type="ARBA" id="ARBA00022475"/>
    </source>
</evidence>
<dbReference type="Pfam" id="PF00990">
    <property type="entry name" value="GGDEF"/>
    <property type="match status" value="1"/>
</dbReference>
<dbReference type="SUPFAM" id="SSF55073">
    <property type="entry name" value="Nucleotide cyclase"/>
    <property type="match status" value="1"/>
</dbReference>
<dbReference type="PANTHER" id="PTHR44757">
    <property type="entry name" value="DIGUANYLATE CYCLASE DGCP"/>
    <property type="match status" value="1"/>
</dbReference>
<keyword evidence="4 6" id="KW-1133">Transmembrane helix</keyword>
<dbReference type="CDD" id="cd01949">
    <property type="entry name" value="GGDEF"/>
    <property type="match status" value="1"/>
</dbReference>
<dbReference type="EMBL" id="VFRR01000039">
    <property type="protein sequence ID" value="TPE47732.1"/>
    <property type="molecule type" value="Genomic_DNA"/>
</dbReference>
<gene>
    <name evidence="10" type="ORF">FJM67_14095</name>
</gene>
<dbReference type="InterPro" id="IPR000700">
    <property type="entry name" value="PAS-assoc_C"/>
</dbReference>
<dbReference type="Gene3D" id="3.30.70.270">
    <property type="match status" value="1"/>
</dbReference>
<dbReference type="PROSITE" id="PS50113">
    <property type="entry name" value="PAC"/>
    <property type="match status" value="1"/>
</dbReference>
<evidence type="ECO:0000259" key="8">
    <source>
        <dbReference type="PROSITE" id="PS50113"/>
    </source>
</evidence>
<dbReference type="NCBIfam" id="TIGR00229">
    <property type="entry name" value="sensory_box"/>
    <property type="match status" value="2"/>
</dbReference>
<proteinExistence type="predicted"/>
<dbReference type="SMART" id="SM00086">
    <property type="entry name" value="PAC"/>
    <property type="match status" value="2"/>
</dbReference>
<name>A0A501WG03_9GAMM</name>
<evidence type="ECO:0000256" key="4">
    <source>
        <dbReference type="ARBA" id="ARBA00022989"/>
    </source>
</evidence>
<keyword evidence="11" id="KW-1185">Reference proteome</keyword>
<feature type="domain" description="GGDEF" evidence="9">
    <location>
        <begin position="609"/>
        <end position="709"/>
    </location>
</feature>
<dbReference type="InterPro" id="IPR033479">
    <property type="entry name" value="dCache_1"/>
</dbReference>
<dbReference type="AlphaFoldDB" id="A0A501WG03"/>
<dbReference type="RefSeq" id="WP_140590533.1">
    <property type="nucleotide sequence ID" value="NZ_VFRR01000039.1"/>
</dbReference>
<dbReference type="SUPFAM" id="SSF55785">
    <property type="entry name" value="PYP-like sensor domain (PAS domain)"/>
    <property type="match status" value="2"/>
</dbReference>
<sequence>MTVRKQLLLAYILVATILLSITMVVVISNYQNVLSSAERETRNLAISLGTHANDTFDRVNYVLDNVSQLLMQSDFTKYRTLDEAQKLFLSEYPMIQSLQLYDNRGQFYSATGQASTLKNIADTDYFTQFRDNLRQTPAIGQISKADQTKNWLIPIAQRTQDIAGNFTGVIIANVRADFFIDLYEHVDLGGEGVIALLHPSGQLLARYPYDAAMIGNDYSTAPVFAHFTDQQDGVFESRYLHDGGTYLSGFSKAPRYDLIVLVGRDKNKILQPWHMTLVSHILFTGLVLLVLAITGVTLNKHIQRTQQAEWKQFEAERHEAEALISEERIRLAFIGGAIGFWDWNLPNQRIYFNEYWYDILGYPYREEGIAQAEWNPLVHREDLPKLNDIIDQLIRHPGETYESRHRVRHSNGSWVWVLARGKVMSIDENDNPIRITGTVSDITEQQTIRAALEASENRFRTMFRKHSSVMLLIDPGTGQIVDANDAATSFYGYSHEQLRNMTIHEINMLSREHICKQKQLAMSEQQNIFVFPHRLANGSIRQVEVHSSPLVTDQSNLLFSIIHDVTDRERALSRIQHLAMTDQLTQLANRNEFNQQFEQRLTLCREQGQPLTLLLLDLDKFKAVNDTYGHPAGDQVLKNTAQILRQSCRESDVVARLGGDEFAILIPAAPERESIIAVAERIVTAFSKPMVLAGGFETVADFMLLYVYT</sequence>
<dbReference type="SMART" id="SM00091">
    <property type="entry name" value="PAS"/>
    <property type="match status" value="2"/>
</dbReference>
<dbReference type="PANTHER" id="PTHR44757:SF2">
    <property type="entry name" value="BIOFILM ARCHITECTURE MAINTENANCE PROTEIN MBAA"/>
    <property type="match status" value="1"/>
</dbReference>
<keyword evidence="5 6" id="KW-0472">Membrane</keyword>
<feature type="transmembrane region" description="Helical" evidence="6">
    <location>
        <begin position="277"/>
        <end position="298"/>
    </location>
</feature>
<feature type="domain" description="PAC" evidence="8">
    <location>
        <begin position="401"/>
        <end position="454"/>
    </location>
</feature>
<comment type="caution">
    <text evidence="10">The sequence shown here is derived from an EMBL/GenBank/DDBJ whole genome shotgun (WGS) entry which is preliminary data.</text>
</comment>
<dbReference type="Gene3D" id="3.30.450.20">
    <property type="entry name" value="PAS domain"/>
    <property type="match status" value="4"/>
</dbReference>
<dbReference type="Pfam" id="PF08448">
    <property type="entry name" value="PAS_4"/>
    <property type="match status" value="1"/>
</dbReference>
<dbReference type="InterPro" id="IPR052155">
    <property type="entry name" value="Biofilm_reg_signaling"/>
</dbReference>
<organism evidence="10 11">
    <name type="scientific">Maribrevibacterium harenarium</name>
    <dbReference type="NCBI Taxonomy" id="2589817"/>
    <lineage>
        <taxon>Bacteria</taxon>
        <taxon>Pseudomonadati</taxon>
        <taxon>Pseudomonadota</taxon>
        <taxon>Gammaproteobacteria</taxon>
        <taxon>Oceanospirillales</taxon>
        <taxon>Oceanospirillaceae</taxon>
        <taxon>Maribrevibacterium</taxon>
    </lineage>
</organism>